<evidence type="ECO:0000256" key="2">
    <source>
        <dbReference type="ARBA" id="ARBA00022676"/>
    </source>
</evidence>
<comment type="caution">
    <text evidence="6">The sequence shown here is derived from an EMBL/GenBank/DDBJ whole genome shotgun (WGS) entry which is preliminary data.</text>
</comment>
<protein>
    <submittedName>
        <fullName evidence="6">Uncharacterized protein</fullName>
    </submittedName>
</protein>
<evidence type="ECO:0000256" key="5">
    <source>
        <dbReference type="SAM" id="Phobius"/>
    </source>
</evidence>
<keyword evidence="5" id="KW-1133">Transmembrane helix</keyword>
<keyword evidence="5" id="KW-0812">Transmembrane</keyword>
<name>S8BZU6_DACHA</name>
<dbReference type="STRING" id="1284197.S8BZU6"/>
<keyword evidence="2" id="KW-0328">Glycosyltransferase</keyword>
<dbReference type="eggNOG" id="KOG4748">
    <property type="taxonomic scope" value="Eukaryota"/>
</dbReference>
<accession>S8BZU6</accession>
<dbReference type="PANTHER" id="PTHR31306">
    <property type="entry name" value="ALPHA-1,6-MANNOSYLTRANSFERASE MNN11-RELATED"/>
    <property type="match status" value="1"/>
</dbReference>
<dbReference type="Proteomes" id="UP000015100">
    <property type="component" value="Unassembled WGS sequence"/>
</dbReference>
<dbReference type="InterPro" id="IPR029044">
    <property type="entry name" value="Nucleotide-diphossugar_trans"/>
</dbReference>
<dbReference type="OMA" id="FERYWKM"/>
<dbReference type="GO" id="GO:0006487">
    <property type="term" value="P:protein N-linked glycosylation"/>
    <property type="evidence" value="ECO:0007669"/>
    <property type="project" value="TreeGrafter"/>
</dbReference>
<dbReference type="Gene3D" id="3.90.550.10">
    <property type="entry name" value="Spore Coat Polysaccharide Biosynthesis Protein SpsA, Chain A"/>
    <property type="match status" value="1"/>
</dbReference>
<feature type="region of interest" description="Disordered" evidence="4">
    <location>
        <begin position="14"/>
        <end position="34"/>
    </location>
</feature>
<proteinExistence type="inferred from homology"/>
<dbReference type="EMBL" id="AQGS01000024">
    <property type="protein sequence ID" value="EPS44983.1"/>
    <property type="molecule type" value="Genomic_DNA"/>
</dbReference>
<dbReference type="Pfam" id="PF05637">
    <property type="entry name" value="Glyco_transf_34"/>
    <property type="match status" value="2"/>
</dbReference>
<organism evidence="6 7">
    <name type="scientific">Dactylellina haptotyla (strain CBS 200.50)</name>
    <name type="common">Nematode-trapping fungus</name>
    <name type="synonym">Monacrosporium haptotylum</name>
    <dbReference type="NCBI Taxonomy" id="1284197"/>
    <lineage>
        <taxon>Eukaryota</taxon>
        <taxon>Fungi</taxon>
        <taxon>Dikarya</taxon>
        <taxon>Ascomycota</taxon>
        <taxon>Pezizomycotina</taxon>
        <taxon>Orbiliomycetes</taxon>
        <taxon>Orbiliales</taxon>
        <taxon>Orbiliaceae</taxon>
        <taxon>Dactylellina</taxon>
    </lineage>
</organism>
<evidence type="ECO:0000313" key="7">
    <source>
        <dbReference type="Proteomes" id="UP000015100"/>
    </source>
</evidence>
<sequence length="414" mass="47372">MHFSLPTTVAASLPQTTLAPSPSEKWSSRATSHQKHNSSKTAYFTHILKRRRRTVYLFLFAILCGLVYLYRRQDEPTSLSRSLMPKSGGKAAPPVVIVVALDKSSMSAAYSKRILENRKRYADKWGYEIFARDLGEYEAGNEYNFKDGLGKTRHYLKSFNKLPMIRQAMSMYPYTKTFWFLSSDSLIINMDLSLHSHILSKERLNSLMLRDHPVIPPESIIKTFKRTEADDVQFIITQDGHSVKSDSFFIRRKKDEYGWEKGKGGKKGGSVYGYYLLDVWFDPLYRFYHFGDGETSALEHMIQWHPTILAKLAIIPQRIMMSYPIAAGGNGAANKKKDGKDKSPDDDVKAKYAGAAYEPGDFVVHFEKCGVVEKDKGCMKEFERYWKMTEKYKRPDSKKAKPAAKKEKGNRAAQ</sequence>
<feature type="region of interest" description="Disordered" evidence="4">
    <location>
        <begin position="392"/>
        <end position="414"/>
    </location>
</feature>
<evidence type="ECO:0000256" key="3">
    <source>
        <dbReference type="ARBA" id="ARBA00022679"/>
    </source>
</evidence>
<feature type="transmembrane region" description="Helical" evidence="5">
    <location>
        <begin position="54"/>
        <end position="71"/>
    </location>
</feature>
<evidence type="ECO:0000256" key="4">
    <source>
        <dbReference type="SAM" id="MobiDB-lite"/>
    </source>
</evidence>
<evidence type="ECO:0000256" key="1">
    <source>
        <dbReference type="ARBA" id="ARBA00005664"/>
    </source>
</evidence>
<dbReference type="HOGENOM" id="CLU_021434_2_1_1"/>
<dbReference type="AlphaFoldDB" id="S8BZU6"/>
<reference evidence="7" key="2">
    <citation type="submission" date="2013-04" db="EMBL/GenBank/DDBJ databases">
        <title>Genomic mechanisms accounting for the adaptation to parasitism in nematode-trapping fungi.</title>
        <authorList>
            <person name="Ahren D.G."/>
        </authorList>
    </citation>
    <scope>NUCLEOTIDE SEQUENCE [LARGE SCALE GENOMIC DNA]</scope>
    <source>
        <strain evidence="7">CBS 200.50</strain>
    </source>
</reference>
<dbReference type="GO" id="GO:0000009">
    <property type="term" value="F:alpha-1,6-mannosyltransferase activity"/>
    <property type="evidence" value="ECO:0007669"/>
    <property type="project" value="TreeGrafter"/>
</dbReference>
<keyword evidence="7" id="KW-1185">Reference proteome</keyword>
<reference evidence="6 7" key="1">
    <citation type="journal article" date="2013" name="PLoS Genet.">
        <title>Genomic mechanisms accounting for the adaptation to parasitism in nematode-trapping fungi.</title>
        <authorList>
            <person name="Meerupati T."/>
            <person name="Andersson K.M."/>
            <person name="Friman E."/>
            <person name="Kumar D."/>
            <person name="Tunlid A."/>
            <person name="Ahren D."/>
        </authorList>
    </citation>
    <scope>NUCLEOTIDE SEQUENCE [LARGE SCALE GENOMIC DNA]</scope>
    <source>
        <strain evidence="6 7">CBS 200.50</strain>
    </source>
</reference>
<dbReference type="OrthoDB" id="205108at2759"/>
<comment type="similarity">
    <text evidence="1">Belongs to the glycosyltransferase 34 family.</text>
</comment>
<dbReference type="PANTHER" id="PTHR31306:SF10">
    <property type="entry name" value="ALPHA-1,6-MANNOSYLTRANSFERASE MNN11-RELATED"/>
    <property type="match status" value="1"/>
</dbReference>
<keyword evidence="3" id="KW-0808">Transferase</keyword>
<dbReference type="GO" id="GO:0000136">
    <property type="term" value="C:mannan polymerase complex"/>
    <property type="evidence" value="ECO:0007669"/>
    <property type="project" value="TreeGrafter"/>
</dbReference>
<evidence type="ECO:0000313" key="6">
    <source>
        <dbReference type="EMBL" id="EPS44983.1"/>
    </source>
</evidence>
<keyword evidence="5" id="KW-0472">Membrane</keyword>
<gene>
    <name evidence="6" type="ORF">H072_1030</name>
</gene>
<feature type="compositionally biased region" description="Polar residues" evidence="4">
    <location>
        <begin position="14"/>
        <end position="31"/>
    </location>
</feature>
<dbReference type="InterPro" id="IPR008630">
    <property type="entry name" value="Glyco_trans_34"/>
</dbReference>